<dbReference type="InterPro" id="IPR011604">
    <property type="entry name" value="PDDEXK-like_dom_sf"/>
</dbReference>
<protein>
    <submittedName>
        <fullName evidence="2">ATP-dependent helicase/deoxyribonuclease subunit B</fullName>
        <ecNumber evidence="2">3.6.4.12</ecNumber>
    </submittedName>
</protein>
<dbReference type="Pfam" id="PF12705">
    <property type="entry name" value="PDDEXK_1"/>
    <property type="match status" value="1"/>
</dbReference>
<evidence type="ECO:0000259" key="1">
    <source>
        <dbReference type="Pfam" id="PF12705"/>
    </source>
</evidence>
<dbReference type="AlphaFoldDB" id="A0A517SFI2"/>
<dbReference type="OrthoDB" id="5487982at2"/>
<dbReference type="Proteomes" id="UP000315700">
    <property type="component" value="Chromosome"/>
</dbReference>
<dbReference type="InParanoid" id="A0A517SFI2"/>
<accession>A0A517SFI2</accession>
<organism evidence="2 3">
    <name type="scientific">Caulifigura coniformis</name>
    <dbReference type="NCBI Taxonomy" id="2527983"/>
    <lineage>
        <taxon>Bacteria</taxon>
        <taxon>Pseudomonadati</taxon>
        <taxon>Planctomycetota</taxon>
        <taxon>Planctomycetia</taxon>
        <taxon>Planctomycetales</taxon>
        <taxon>Planctomycetaceae</taxon>
        <taxon>Caulifigura</taxon>
    </lineage>
</organism>
<sequence length="915" mass="102286">MSRVMRAKRTFIDWRRPALAVVVDFVCSEYRSGGVVDLSNVIVVTPGGRAGRRFLELLAEQTEGRNAAPQVLTPKDLPERLYQLKRPLADDLTQRFAWVEALRGLREEQMRSIVGHPPADGDIQAWLEIGELLAKVHRELAADLKSFRDVAELPLICAARESTRWRSLADAQDRYLAILDQLDLWDRQTARLVAIERREPVTDCDILLIGLADMNHTLRAMLEQVSDRVHVFVHAPESLADRFDDFGVLVPEAWESAAIPLEEEWLAFVDRPTDQAAAVVDFVRREAEAGAAVEDVVIGLADESLASPVRVGLEERGVATRWIGGRIVGGSSVALLLEAIANRLESDLTPVTCELIRHPDVARRLTQEGLPAGWLAMVDQAVAEHAPRRLGGGSGDDRNLAICRAVAELVDQLVEPLRGAGRPLGEWAAPVCRLLEEVYADREFGEEESDQRERQALELLRDALLEQAHVPESLSPATTASAAIRLALESTAGELLRPESRLDAVELIGWLELPLDDAPSLVVCGFNDGFVPSSLNSDMFLPNGLREQLGLEDNRRRYSRDAYALSVLIHSRRSVKLVSGRHNAQGDPLLPSRLVFATDERTMARRIIKAFEPTPDEAPVQERRVSGFQVPRPRTDIEVAGLNVTAFRDYIACPYRFYLKYIERLRGVADLEGELTAADFGTLIHAALLTWAKSDAKDATDPLELKRVVEEAFDASAARMFDDEPLPAVKLQLEQARLRLKAFAEWQALHRREGWRVQYHEEKLSRELVLESGRTLKIVGQIDRIDYHPDRDEWLIIDYKTGDSGDTPEQVHVQSGEWVDLQLPLYRFLAGVLDLPGDAAVAYVALGKEPPKDPSELLKRASWTPDQFAQANWKIFRIAEDVAAGRFWPPAKQPPTFDDFSAIVQEGVFGREPFL</sequence>
<dbReference type="EMBL" id="CP036271">
    <property type="protein sequence ID" value="QDT54882.1"/>
    <property type="molecule type" value="Genomic_DNA"/>
</dbReference>
<dbReference type="GO" id="GO:0016787">
    <property type="term" value="F:hydrolase activity"/>
    <property type="evidence" value="ECO:0007669"/>
    <property type="project" value="UniProtKB-KW"/>
</dbReference>
<dbReference type="EC" id="3.6.4.12" evidence="2"/>
<gene>
    <name evidence="2" type="primary">addB</name>
    <name evidence="2" type="ORF">Pan44_29210</name>
</gene>
<feature type="domain" description="PD-(D/E)XK endonuclease-like" evidence="1">
    <location>
        <begin position="642"/>
        <end position="889"/>
    </location>
</feature>
<dbReference type="GO" id="GO:0003678">
    <property type="term" value="F:DNA helicase activity"/>
    <property type="evidence" value="ECO:0007669"/>
    <property type="project" value="UniProtKB-EC"/>
</dbReference>
<evidence type="ECO:0000313" key="3">
    <source>
        <dbReference type="Proteomes" id="UP000315700"/>
    </source>
</evidence>
<keyword evidence="2" id="KW-0378">Hydrolase</keyword>
<name>A0A517SFI2_9PLAN</name>
<dbReference type="Gene3D" id="3.90.320.10">
    <property type="match status" value="1"/>
</dbReference>
<evidence type="ECO:0000313" key="2">
    <source>
        <dbReference type="EMBL" id="QDT54882.1"/>
    </source>
</evidence>
<dbReference type="RefSeq" id="WP_145030700.1">
    <property type="nucleotide sequence ID" value="NZ_CP036271.1"/>
</dbReference>
<dbReference type="KEGG" id="ccos:Pan44_29210"/>
<keyword evidence="2" id="KW-0067">ATP-binding</keyword>
<reference evidence="2 3" key="1">
    <citation type="submission" date="2019-02" db="EMBL/GenBank/DDBJ databases">
        <title>Deep-cultivation of Planctomycetes and their phenomic and genomic characterization uncovers novel biology.</title>
        <authorList>
            <person name="Wiegand S."/>
            <person name="Jogler M."/>
            <person name="Boedeker C."/>
            <person name="Pinto D."/>
            <person name="Vollmers J."/>
            <person name="Rivas-Marin E."/>
            <person name="Kohn T."/>
            <person name="Peeters S.H."/>
            <person name="Heuer A."/>
            <person name="Rast P."/>
            <person name="Oberbeckmann S."/>
            <person name="Bunk B."/>
            <person name="Jeske O."/>
            <person name="Meyerdierks A."/>
            <person name="Storesund J.E."/>
            <person name="Kallscheuer N."/>
            <person name="Luecker S."/>
            <person name="Lage O.M."/>
            <person name="Pohl T."/>
            <person name="Merkel B.J."/>
            <person name="Hornburger P."/>
            <person name="Mueller R.-W."/>
            <person name="Bruemmer F."/>
            <person name="Labrenz M."/>
            <person name="Spormann A.M."/>
            <person name="Op den Camp H."/>
            <person name="Overmann J."/>
            <person name="Amann R."/>
            <person name="Jetten M.S.M."/>
            <person name="Mascher T."/>
            <person name="Medema M.H."/>
            <person name="Devos D.P."/>
            <person name="Kaster A.-K."/>
            <person name="Ovreas L."/>
            <person name="Rohde M."/>
            <person name="Galperin M.Y."/>
            <person name="Jogler C."/>
        </authorList>
    </citation>
    <scope>NUCLEOTIDE SEQUENCE [LARGE SCALE GENOMIC DNA]</scope>
    <source>
        <strain evidence="2 3">Pan44</strain>
    </source>
</reference>
<dbReference type="InterPro" id="IPR027417">
    <property type="entry name" value="P-loop_NTPase"/>
</dbReference>
<dbReference type="InterPro" id="IPR038726">
    <property type="entry name" value="PDDEXK_AddAB-type"/>
</dbReference>
<dbReference type="SUPFAM" id="SSF52980">
    <property type="entry name" value="Restriction endonuclease-like"/>
    <property type="match status" value="1"/>
</dbReference>
<dbReference type="InterPro" id="IPR011335">
    <property type="entry name" value="Restrct_endonuc-II-like"/>
</dbReference>
<proteinExistence type="predicted"/>
<keyword evidence="2" id="KW-0347">Helicase</keyword>
<dbReference type="SUPFAM" id="SSF52540">
    <property type="entry name" value="P-loop containing nucleoside triphosphate hydrolases"/>
    <property type="match status" value="1"/>
</dbReference>
<keyword evidence="3" id="KW-1185">Reference proteome</keyword>
<keyword evidence="2" id="KW-0547">Nucleotide-binding</keyword>